<reference evidence="1 2" key="1">
    <citation type="journal article" date="2016" name="Mol. Biol. Evol.">
        <title>Comparative Genomics of Early-Diverging Mushroom-Forming Fungi Provides Insights into the Origins of Lignocellulose Decay Capabilities.</title>
        <authorList>
            <person name="Nagy L.G."/>
            <person name="Riley R."/>
            <person name="Tritt A."/>
            <person name="Adam C."/>
            <person name="Daum C."/>
            <person name="Floudas D."/>
            <person name="Sun H."/>
            <person name="Yadav J.S."/>
            <person name="Pangilinan J."/>
            <person name="Larsson K.H."/>
            <person name="Matsuura K."/>
            <person name="Barry K."/>
            <person name="Labutti K."/>
            <person name="Kuo R."/>
            <person name="Ohm R.A."/>
            <person name="Bhattacharya S.S."/>
            <person name="Shirouzu T."/>
            <person name="Yoshinaga Y."/>
            <person name="Martin F.M."/>
            <person name="Grigoriev I.V."/>
            <person name="Hibbett D.S."/>
        </authorList>
    </citation>
    <scope>NUCLEOTIDE SEQUENCE [LARGE SCALE GENOMIC DNA]</scope>
    <source>
        <strain evidence="1 2">CBS 109695</strain>
    </source>
</reference>
<proteinExistence type="predicted"/>
<dbReference type="Proteomes" id="UP000076532">
    <property type="component" value="Unassembled WGS sequence"/>
</dbReference>
<protein>
    <submittedName>
        <fullName evidence="1">Uncharacterized protein</fullName>
    </submittedName>
</protein>
<organism evidence="1 2">
    <name type="scientific">Athelia psychrophila</name>
    <dbReference type="NCBI Taxonomy" id="1759441"/>
    <lineage>
        <taxon>Eukaryota</taxon>
        <taxon>Fungi</taxon>
        <taxon>Dikarya</taxon>
        <taxon>Basidiomycota</taxon>
        <taxon>Agaricomycotina</taxon>
        <taxon>Agaricomycetes</taxon>
        <taxon>Agaricomycetidae</taxon>
        <taxon>Atheliales</taxon>
        <taxon>Atheliaceae</taxon>
        <taxon>Athelia</taxon>
    </lineage>
</organism>
<dbReference type="STRING" id="436010.A0A166SUJ8"/>
<keyword evidence="2" id="KW-1185">Reference proteome</keyword>
<dbReference type="EMBL" id="KV417496">
    <property type="protein sequence ID" value="KZP29861.1"/>
    <property type="molecule type" value="Genomic_DNA"/>
</dbReference>
<sequence>MANRTKRGSTFAEVSVSELLAGDCSSLDPDCVGLIKKSIDRMPWRLYVHQPYLVSSRYSIMFPFPGSFPIQASGQGRLCREMLPTLWCLSNPVSLGMSIIPDHGLGPSRSQGVYAAIEDAAALGIIFSKDFGYATDVKKGLGMY</sequence>
<evidence type="ECO:0000313" key="1">
    <source>
        <dbReference type="EMBL" id="KZP29861.1"/>
    </source>
</evidence>
<dbReference type="AlphaFoldDB" id="A0A166SUJ8"/>
<accession>A0A166SUJ8</accession>
<dbReference type="OrthoDB" id="9993796at2759"/>
<name>A0A166SUJ8_9AGAM</name>
<gene>
    <name evidence="1" type="ORF">FIBSPDRAFT_160160</name>
</gene>
<evidence type="ECO:0000313" key="2">
    <source>
        <dbReference type="Proteomes" id="UP000076532"/>
    </source>
</evidence>